<dbReference type="InterPro" id="IPR001345">
    <property type="entry name" value="PG/BPGM_mutase_AS"/>
</dbReference>
<dbReference type="InterPro" id="IPR013078">
    <property type="entry name" value="His_Pase_superF_clade-1"/>
</dbReference>
<sequence length="789" mass="87348">MSSSPRDAQNDSNEGNDSDNSDYSRPTNLPTAQFSRLRVNSDADVDEDTVTHYNYSVLHYGFRRPSLEADGVTLGQILADRATNVNEYTLSRTTAAARSEGFQGDEMDGVLSNSDSNSDFLSSSLYAANSPKKADGNSDAQTNTMATTATPTPTQACNIPGGGGGDHIERSSSLPVTHDELQEASGGMGAAEAPVPQAWSPNDAMAPALYGSSPSGPTAMNPTPQPAIPLSSTEDGGGMLGRRHVIIMVGLPARGKSLIGKRLAKYLSFFHGARCRIFNAGVYRRQYKDMARQSADFYDPENEDATRLRDECAQMCLEDIGKFLLEEDKPYFSNSKTVMPGLERKHSSTRISGTDDTDRAVDSGRVAIFDATNTTRKRRQMIKDFFAHLEDTHTGPSGRPSFGSRPFGSLVKLVWIESVITDEQQIVANILSGKVSNDDYSGEDTQAVLKDFRERCRHYEKVYEPLGSPLTSKLKDSMQAFLGPKHHVHEEVVEGEQDDSWVRTVNGGKKLVMNNIHGFLPGRIVQFLANLHLQPHTVYMSRHGQSEYNKIGRIGGDSDITKDGQEYAKALGKYTFEVIQGNSEGLGKPVKCRLWTSSLRRTVQTARYIPRPVLHDKDGSTWKQMDGRRMHGLDEIFAGICDGMTYQEISERYPDEFVLRKENKLSYRYPRGESYLDVISRLDPLVQEIESYREPLLIVGHQGVLRLIYAYLVGRPREEAPSLSIPLNTVIKLDLLTEGVRETRTELLTVDQHDGQRDPATTSSNVFSPTFESIPYPGDLADPLNPPSH</sequence>
<dbReference type="GO" id="GO:0005829">
    <property type="term" value="C:cytosol"/>
    <property type="evidence" value="ECO:0007669"/>
    <property type="project" value="TreeGrafter"/>
</dbReference>
<feature type="domain" description="6-phosphofructo-2-kinase" evidence="4">
    <location>
        <begin position="362"/>
        <end position="467"/>
    </location>
</feature>
<protein>
    <recommendedName>
        <fullName evidence="4">6-phosphofructo-2-kinase domain-containing protein</fullName>
    </recommendedName>
</protein>
<dbReference type="Gene3D" id="3.40.50.300">
    <property type="entry name" value="P-loop containing nucleotide triphosphate hydrolases"/>
    <property type="match status" value="1"/>
</dbReference>
<evidence type="ECO:0000259" key="4">
    <source>
        <dbReference type="Pfam" id="PF01591"/>
    </source>
</evidence>
<feature type="domain" description="6-phosphofructo-2-kinase" evidence="4">
    <location>
        <begin position="242"/>
        <end position="328"/>
    </location>
</feature>
<feature type="compositionally biased region" description="Polar residues" evidence="3">
    <location>
        <begin position="759"/>
        <end position="771"/>
    </location>
</feature>
<dbReference type="AlphaFoldDB" id="A0A830HAQ5"/>
<proteinExistence type="predicted"/>
<dbReference type="InterPro" id="IPR003094">
    <property type="entry name" value="6Pfruct_kin"/>
</dbReference>
<feature type="region of interest" description="Disordered" evidence="3">
    <location>
        <begin position="1"/>
        <end position="36"/>
    </location>
</feature>
<organism evidence="5 6">
    <name type="scientific">Pycnococcus provasolii</name>
    <dbReference type="NCBI Taxonomy" id="41880"/>
    <lineage>
        <taxon>Eukaryota</taxon>
        <taxon>Viridiplantae</taxon>
        <taxon>Chlorophyta</taxon>
        <taxon>Pseudoscourfieldiophyceae</taxon>
        <taxon>Pseudoscourfieldiales</taxon>
        <taxon>Pycnococcaceae</taxon>
        <taxon>Pycnococcus</taxon>
    </lineage>
</organism>
<feature type="compositionally biased region" description="Low complexity" evidence="3">
    <location>
        <begin position="140"/>
        <end position="156"/>
    </location>
</feature>
<dbReference type="Pfam" id="PF00300">
    <property type="entry name" value="His_Phos_1"/>
    <property type="match status" value="1"/>
</dbReference>
<reference evidence="5" key="1">
    <citation type="submission" date="2020-10" db="EMBL/GenBank/DDBJ databases">
        <title>Unveiling of a novel bifunctional photoreceptor, Dualchrome1, isolated from a cosmopolitan green alga.</title>
        <authorList>
            <person name="Suzuki S."/>
            <person name="Kawachi M."/>
        </authorList>
    </citation>
    <scope>NUCLEOTIDE SEQUENCE</scope>
    <source>
        <strain evidence="5">NIES 2893</strain>
    </source>
</reference>
<keyword evidence="1" id="KW-0547">Nucleotide-binding</keyword>
<dbReference type="PANTHER" id="PTHR10606">
    <property type="entry name" value="6-PHOSPHOFRUCTO-2-KINASE/FRUCTOSE-2,6-BISPHOSPHATASE"/>
    <property type="match status" value="1"/>
</dbReference>
<name>A0A830HAQ5_9CHLO</name>
<dbReference type="PROSITE" id="PS00175">
    <property type="entry name" value="PG_MUTASE"/>
    <property type="match status" value="1"/>
</dbReference>
<dbReference type="GO" id="GO:0006003">
    <property type="term" value="P:fructose 2,6-bisphosphate metabolic process"/>
    <property type="evidence" value="ECO:0007669"/>
    <property type="project" value="InterPro"/>
</dbReference>
<keyword evidence="2" id="KW-0067">ATP-binding</keyword>
<dbReference type="InterPro" id="IPR013079">
    <property type="entry name" value="6Phosfructo_kin"/>
</dbReference>
<dbReference type="SUPFAM" id="SSF53254">
    <property type="entry name" value="Phosphoglycerate mutase-like"/>
    <property type="match status" value="1"/>
</dbReference>
<dbReference type="Gene3D" id="3.40.50.1240">
    <property type="entry name" value="Phosphoglycerate mutase-like"/>
    <property type="match status" value="1"/>
</dbReference>
<dbReference type="OrthoDB" id="267323at2759"/>
<keyword evidence="6" id="KW-1185">Reference proteome</keyword>
<dbReference type="PANTHER" id="PTHR10606:SF44">
    <property type="entry name" value="6-PHOSPHOFRUCTO 2-KINASE_FRUCTOSE 2,6-BISPHOSPHATASE LONG FORM"/>
    <property type="match status" value="1"/>
</dbReference>
<dbReference type="GO" id="GO:0006000">
    <property type="term" value="P:fructose metabolic process"/>
    <property type="evidence" value="ECO:0007669"/>
    <property type="project" value="InterPro"/>
</dbReference>
<gene>
    <name evidence="5" type="ORF">PPROV_000175500</name>
</gene>
<evidence type="ECO:0000256" key="2">
    <source>
        <dbReference type="ARBA" id="ARBA00022840"/>
    </source>
</evidence>
<dbReference type="EMBL" id="BNJQ01000004">
    <property type="protein sequence ID" value="GHP03000.1"/>
    <property type="molecule type" value="Genomic_DNA"/>
</dbReference>
<feature type="region of interest" description="Disordered" evidence="3">
    <location>
        <begin position="130"/>
        <end position="158"/>
    </location>
</feature>
<dbReference type="SMART" id="SM00855">
    <property type="entry name" value="PGAM"/>
    <property type="match status" value="1"/>
</dbReference>
<feature type="compositionally biased region" description="Polar residues" evidence="3">
    <location>
        <begin position="25"/>
        <end position="34"/>
    </location>
</feature>
<evidence type="ECO:0000313" key="6">
    <source>
        <dbReference type="Proteomes" id="UP000660262"/>
    </source>
</evidence>
<dbReference type="InterPro" id="IPR027417">
    <property type="entry name" value="P-loop_NTPase"/>
</dbReference>
<feature type="region of interest" description="Disordered" evidence="3">
    <location>
        <begin position="751"/>
        <end position="789"/>
    </location>
</feature>
<dbReference type="SUPFAM" id="SSF52540">
    <property type="entry name" value="P-loop containing nucleoside triphosphate hydrolases"/>
    <property type="match status" value="1"/>
</dbReference>
<dbReference type="GO" id="GO:0003873">
    <property type="term" value="F:6-phosphofructo-2-kinase activity"/>
    <property type="evidence" value="ECO:0007669"/>
    <property type="project" value="InterPro"/>
</dbReference>
<evidence type="ECO:0000313" key="5">
    <source>
        <dbReference type="EMBL" id="GHP03000.1"/>
    </source>
</evidence>
<dbReference type="GO" id="GO:0005524">
    <property type="term" value="F:ATP binding"/>
    <property type="evidence" value="ECO:0007669"/>
    <property type="project" value="UniProtKB-KW"/>
</dbReference>
<dbReference type="GO" id="GO:0004331">
    <property type="term" value="F:fructose-2,6-bisphosphate 2-phosphatase activity"/>
    <property type="evidence" value="ECO:0007669"/>
    <property type="project" value="TreeGrafter"/>
</dbReference>
<dbReference type="Pfam" id="PF01591">
    <property type="entry name" value="6PF2K"/>
    <property type="match status" value="2"/>
</dbReference>
<dbReference type="Proteomes" id="UP000660262">
    <property type="component" value="Unassembled WGS sequence"/>
</dbReference>
<evidence type="ECO:0000256" key="3">
    <source>
        <dbReference type="SAM" id="MobiDB-lite"/>
    </source>
</evidence>
<evidence type="ECO:0000256" key="1">
    <source>
        <dbReference type="ARBA" id="ARBA00022741"/>
    </source>
</evidence>
<comment type="caution">
    <text evidence="5">The sequence shown here is derived from an EMBL/GenBank/DDBJ whole genome shotgun (WGS) entry which is preliminary data.</text>
</comment>
<dbReference type="CDD" id="cd07067">
    <property type="entry name" value="HP_PGM_like"/>
    <property type="match status" value="1"/>
</dbReference>
<dbReference type="InterPro" id="IPR029033">
    <property type="entry name" value="His_PPase_superfam"/>
</dbReference>
<accession>A0A830HAQ5</accession>